<evidence type="ECO:0000256" key="1">
    <source>
        <dbReference type="SAM" id="MobiDB-lite"/>
    </source>
</evidence>
<dbReference type="Gene3D" id="3.40.50.300">
    <property type="entry name" value="P-loop containing nucleotide triphosphate hydrolases"/>
    <property type="match status" value="1"/>
</dbReference>
<organism evidence="3">
    <name type="scientific">Chromera velia CCMP2878</name>
    <dbReference type="NCBI Taxonomy" id="1169474"/>
    <lineage>
        <taxon>Eukaryota</taxon>
        <taxon>Sar</taxon>
        <taxon>Alveolata</taxon>
        <taxon>Colpodellida</taxon>
        <taxon>Chromeraceae</taxon>
        <taxon>Chromera</taxon>
    </lineage>
</organism>
<dbReference type="InterPro" id="IPR027417">
    <property type="entry name" value="P-loop_NTPase"/>
</dbReference>
<dbReference type="InterPro" id="IPR045055">
    <property type="entry name" value="DNA2/NAM7-like"/>
</dbReference>
<dbReference type="GO" id="GO:0043186">
    <property type="term" value="C:P granule"/>
    <property type="evidence" value="ECO:0007669"/>
    <property type="project" value="TreeGrafter"/>
</dbReference>
<feature type="domain" description="DNA2/NAM7 helicase helicase" evidence="2">
    <location>
        <begin position="591"/>
        <end position="664"/>
    </location>
</feature>
<dbReference type="GO" id="GO:0004386">
    <property type="term" value="F:helicase activity"/>
    <property type="evidence" value="ECO:0007669"/>
    <property type="project" value="InterPro"/>
</dbReference>
<feature type="compositionally biased region" description="Polar residues" evidence="1">
    <location>
        <begin position="671"/>
        <end position="682"/>
    </location>
</feature>
<dbReference type="EMBL" id="CDMZ01000318">
    <property type="protein sequence ID" value="CUC09161.1"/>
    <property type="molecule type" value="Genomic_DNA"/>
</dbReference>
<feature type="compositionally biased region" description="Pro residues" evidence="1">
    <location>
        <begin position="275"/>
        <end position="292"/>
    </location>
</feature>
<dbReference type="VEuPathDB" id="CryptoDB:Cvel_16629"/>
<evidence type="ECO:0000259" key="2">
    <source>
        <dbReference type="Pfam" id="PF13086"/>
    </source>
</evidence>
<dbReference type="Pfam" id="PF13086">
    <property type="entry name" value="AAA_11"/>
    <property type="match status" value="2"/>
</dbReference>
<evidence type="ECO:0000313" key="3">
    <source>
        <dbReference type="EMBL" id="CUC09161.1"/>
    </source>
</evidence>
<dbReference type="AlphaFoldDB" id="A0A0K6S6F7"/>
<dbReference type="GO" id="GO:0035194">
    <property type="term" value="P:regulatory ncRNA-mediated post-transcriptional gene silencing"/>
    <property type="evidence" value="ECO:0007669"/>
    <property type="project" value="TreeGrafter"/>
</dbReference>
<proteinExistence type="predicted"/>
<accession>A0A0K6S6F7</accession>
<dbReference type="PANTHER" id="PTHR10887">
    <property type="entry name" value="DNA2/NAM7 HELICASE FAMILY"/>
    <property type="match status" value="1"/>
</dbReference>
<dbReference type="InterPro" id="IPR041677">
    <property type="entry name" value="DNA2/NAM7_AAA_11"/>
</dbReference>
<gene>
    <name evidence="3" type="ORF">Cvel_16629.t2.CR1</name>
</gene>
<name>A0A0K6S6F7_9ALVE</name>
<sequence length="713" mass="75315">MRELQWGVSKPGTLWFCRVNRCPSPWLDHELTVDSCAHPSDKQKFMSDFTKARPNDLVLVNPCAEPSVSPFAAEQPGEIVEVRSPHQRHGESGTKGHLHPRCEAWETESNRLHLHLDSQFSIQLRVATLIVSQKVFDQAQTWTVTFLDSNTFGSAHAEENAQSATVVDSSVAEMKAVDVHVDREQSPLAASLASGRPDLFTLDSDAEASVSESGGGEAIQQMKVQQEEGVEQEVEEMDEGEEGSQGGEAMEVEDLEQEDHNLEQEEEVEGSGPPLAAPEGPPPPLPEEPPSPETLVQMFQQCMQSNVLSGPVLGDGPLAGQGGTQNLIAPQDPPHPPPIAGGGHTGRISISGRVAQGGYVFHGGAAAPHGGHGFDGRVAQGGYVFHGGAAAPHGGHGFDGGPAREVYWVDSGGGSPMAPPQGAAAGLGADADAEDDGEALHSASALSAAAAAGFSSFVAQQIPSLERALMEDSGLLAEALLDTPLTHAQELAVRWSQRAKLTLIHGPPQSGKTHTVVVMILNSIVLSPQRSPGEGKILALAHSDEEADRLVQKRLRERVRVVRVGAGGDADLLEDSIRGDPFYAVYVDLKSKYDPNAEDLYATMVERAIGDSEVVVSTGTSVGDPVLEGVAFKRVVVDNATRFSDAAILLSLSHGAEQMVLVGDLGETYTGTGTPLTDSQDGQEGGGPPPLFQRLVDGQAVPLHVLSGRPQLD</sequence>
<feature type="region of interest" description="Disordered" evidence="1">
    <location>
        <begin position="671"/>
        <end position="691"/>
    </location>
</feature>
<feature type="region of interest" description="Disordered" evidence="1">
    <location>
        <begin position="410"/>
        <end position="434"/>
    </location>
</feature>
<protein>
    <recommendedName>
        <fullName evidence="2">DNA2/NAM7 helicase helicase domain-containing protein</fullName>
    </recommendedName>
</protein>
<feature type="domain" description="DNA2/NAM7 helicase helicase" evidence="2">
    <location>
        <begin position="490"/>
        <end position="568"/>
    </location>
</feature>
<dbReference type="SUPFAM" id="SSF52540">
    <property type="entry name" value="P-loop containing nucleoside triphosphate hydrolases"/>
    <property type="match status" value="1"/>
</dbReference>
<feature type="compositionally biased region" description="Acidic residues" evidence="1">
    <location>
        <begin position="228"/>
        <end position="242"/>
    </location>
</feature>
<dbReference type="GO" id="GO:0005829">
    <property type="term" value="C:cytosol"/>
    <property type="evidence" value="ECO:0007669"/>
    <property type="project" value="TreeGrafter"/>
</dbReference>
<feature type="region of interest" description="Disordered" evidence="1">
    <location>
        <begin position="206"/>
        <end position="292"/>
    </location>
</feature>
<reference evidence="3" key="1">
    <citation type="submission" date="2014-11" db="EMBL/GenBank/DDBJ databases">
        <title>Molecular phylogeny of cliff fern family Woodsiaceae with morphological implications.</title>
        <authorList>
            <person name="Shao Y.-Z."/>
            <person name="Wei R."/>
            <person name="Zhang X.-C."/>
        </authorList>
    </citation>
    <scope>NUCLEOTIDE SEQUENCE</scope>
</reference>
<dbReference type="PANTHER" id="PTHR10887:SF322">
    <property type="entry name" value="HELICASE MOV-10"/>
    <property type="match status" value="1"/>
</dbReference>